<evidence type="ECO:0000256" key="10">
    <source>
        <dbReference type="ARBA" id="ARBA00022679"/>
    </source>
</evidence>
<evidence type="ECO:0000256" key="14">
    <source>
        <dbReference type="ARBA" id="ARBA00048798"/>
    </source>
</evidence>
<name>A0A1Z3NAC8_BDEBC</name>
<dbReference type="OrthoDB" id="5288709at2"/>
<keyword evidence="8 17" id="KW-0032">Aminotransferase</keyword>
<dbReference type="AlphaFoldDB" id="A0A1Z3NAC8"/>
<dbReference type="EMBL" id="CP020946">
    <property type="protein sequence ID" value="ASD64422.1"/>
    <property type="molecule type" value="Genomic_DNA"/>
</dbReference>
<dbReference type="Gene3D" id="3.20.10.10">
    <property type="entry name" value="D-amino Acid Aminotransferase, subunit A, domain 2"/>
    <property type="match status" value="1"/>
</dbReference>
<evidence type="ECO:0000256" key="7">
    <source>
        <dbReference type="ARBA" id="ARBA00013053"/>
    </source>
</evidence>
<dbReference type="InterPro" id="IPR043131">
    <property type="entry name" value="BCAT-like_N"/>
</dbReference>
<evidence type="ECO:0000256" key="16">
    <source>
        <dbReference type="PIRSR" id="PIRSR006468-1"/>
    </source>
</evidence>
<dbReference type="EC" id="2.6.1.42" evidence="7"/>
<dbReference type="Pfam" id="PF01063">
    <property type="entry name" value="Aminotran_4"/>
    <property type="match status" value="1"/>
</dbReference>
<comment type="cofactor">
    <cofactor evidence="1">
        <name>pyridoxal 5'-phosphate</name>
        <dbReference type="ChEBI" id="CHEBI:597326"/>
    </cofactor>
</comment>
<dbReference type="GO" id="GO:0004084">
    <property type="term" value="F:branched-chain-amino-acid transaminase activity"/>
    <property type="evidence" value="ECO:0007669"/>
    <property type="project" value="UniProtKB-EC"/>
</dbReference>
<dbReference type="PANTHER" id="PTHR11825">
    <property type="entry name" value="SUBGROUP IIII AMINOTRANSFERASE"/>
    <property type="match status" value="1"/>
</dbReference>
<evidence type="ECO:0000256" key="15">
    <source>
        <dbReference type="ARBA" id="ARBA00049229"/>
    </source>
</evidence>
<keyword evidence="9" id="KW-0028">Amino-acid biosynthesis</keyword>
<gene>
    <name evidence="17" type="ORF">B9G79_13015</name>
</gene>
<dbReference type="SUPFAM" id="SSF56752">
    <property type="entry name" value="D-aminoacid aminotransferase-like PLP-dependent enzymes"/>
    <property type="match status" value="1"/>
</dbReference>
<dbReference type="InterPro" id="IPR036038">
    <property type="entry name" value="Aminotransferase-like"/>
</dbReference>
<dbReference type="NCBIfam" id="NF009897">
    <property type="entry name" value="PRK13357.1"/>
    <property type="match status" value="1"/>
</dbReference>
<comment type="catalytic activity">
    <reaction evidence="14">
        <text>L-isoleucine + 2-oxoglutarate = (S)-3-methyl-2-oxopentanoate + L-glutamate</text>
        <dbReference type="Rhea" id="RHEA:24801"/>
        <dbReference type="ChEBI" id="CHEBI:16810"/>
        <dbReference type="ChEBI" id="CHEBI:29985"/>
        <dbReference type="ChEBI" id="CHEBI:35146"/>
        <dbReference type="ChEBI" id="CHEBI:58045"/>
        <dbReference type="EC" id="2.6.1.42"/>
    </reaction>
</comment>
<evidence type="ECO:0000256" key="3">
    <source>
        <dbReference type="ARBA" id="ARBA00004824"/>
    </source>
</evidence>
<evidence type="ECO:0000256" key="1">
    <source>
        <dbReference type="ARBA" id="ARBA00001933"/>
    </source>
</evidence>
<evidence type="ECO:0000256" key="5">
    <source>
        <dbReference type="ARBA" id="ARBA00005072"/>
    </source>
</evidence>
<dbReference type="InterPro" id="IPR043132">
    <property type="entry name" value="BCAT-like_C"/>
</dbReference>
<dbReference type="Proteomes" id="UP000197003">
    <property type="component" value="Chromosome"/>
</dbReference>
<sequence>MTTITKNLTSTPKALPPSDQLGFGQHFSDHMFVAKYTEGKGWSEASVVPYGPLSLDPGASVFHYGQALFEGMKAFRKEDGEVVFFRPEFNYHRLAEGAARLCLEAPPMDLFMEGLHQVVAADERWIPKGPNTSLYIRPTLIGSEPFLGVRPSRETLFFILLSPVGSYYSEGTKPIKIWTEEKYLRAAPGGLGAVKAGANYASSLKAALEAKKKGYAQVLWLDVEHQGIEEVGTMNVFFVFDNEIVTPALNGSILSGGTRDAILQLLRSKNLPVVERRITIAEVVDRLAKGELKEAFGTGTAAVISPVGVLHYQGKDWTINNNENGPLSTQLYNEITAIQRGAQADTLNWLVPLKK</sequence>
<comment type="function">
    <text evidence="2">Acts on leucine, isoleucine and valine.</text>
</comment>
<dbReference type="InterPro" id="IPR005786">
    <property type="entry name" value="B_amino_transII"/>
</dbReference>
<evidence type="ECO:0000256" key="9">
    <source>
        <dbReference type="ARBA" id="ARBA00022605"/>
    </source>
</evidence>
<protein>
    <recommendedName>
        <fullName evidence="7">branched-chain-amino-acid transaminase</fullName>
        <ecNumber evidence="7">2.6.1.42</ecNumber>
    </recommendedName>
</protein>
<feature type="modified residue" description="N6-(pyridoxal phosphate)lysine" evidence="16">
    <location>
        <position position="195"/>
    </location>
</feature>
<evidence type="ECO:0000313" key="17">
    <source>
        <dbReference type="EMBL" id="ASD64422.1"/>
    </source>
</evidence>
<evidence type="ECO:0000256" key="8">
    <source>
        <dbReference type="ARBA" id="ARBA00022576"/>
    </source>
</evidence>
<comment type="catalytic activity">
    <reaction evidence="13">
        <text>L-valine + 2-oxoglutarate = 3-methyl-2-oxobutanoate + L-glutamate</text>
        <dbReference type="Rhea" id="RHEA:24813"/>
        <dbReference type="ChEBI" id="CHEBI:11851"/>
        <dbReference type="ChEBI" id="CHEBI:16810"/>
        <dbReference type="ChEBI" id="CHEBI:29985"/>
        <dbReference type="ChEBI" id="CHEBI:57762"/>
        <dbReference type="EC" id="2.6.1.42"/>
    </reaction>
</comment>
<proteinExistence type="inferred from homology"/>
<dbReference type="InterPro" id="IPR033939">
    <property type="entry name" value="BCAT_family"/>
</dbReference>
<dbReference type="GO" id="GO:0009099">
    <property type="term" value="P:L-valine biosynthetic process"/>
    <property type="evidence" value="ECO:0007669"/>
    <property type="project" value="UniProtKB-UniPathway"/>
</dbReference>
<dbReference type="UniPathway" id="UPA00049">
    <property type="reaction ID" value="UER00062"/>
</dbReference>
<evidence type="ECO:0000256" key="11">
    <source>
        <dbReference type="ARBA" id="ARBA00022898"/>
    </source>
</evidence>
<comment type="similarity">
    <text evidence="6">Belongs to the class-IV pyridoxal-phosphate-dependent aminotransferase family.</text>
</comment>
<evidence type="ECO:0000256" key="12">
    <source>
        <dbReference type="ARBA" id="ARBA00023304"/>
    </source>
</evidence>
<dbReference type="RefSeq" id="WP_088565892.1">
    <property type="nucleotide sequence ID" value="NZ_CP020946.1"/>
</dbReference>
<comment type="pathway">
    <text evidence="3">Amino-acid biosynthesis; L-isoleucine biosynthesis; L-isoleucine from 2-oxobutanoate: step 4/4.</text>
</comment>
<dbReference type="PIRSF" id="PIRSF006468">
    <property type="entry name" value="BCAT1"/>
    <property type="match status" value="1"/>
</dbReference>
<keyword evidence="11" id="KW-0663">Pyridoxal phosphate</keyword>
<accession>A0A1Z3NAC8</accession>
<comment type="catalytic activity">
    <reaction evidence="15">
        <text>L-leucine + 2-oxoglutarate = 4-methyl-2-oxopentanoate + L-glutamate</text>
        <dbReference type="Rhea" id="RHEA:18321"/>
        <dbReference type="ChEBI" id="CHEBI:16810"/>
        <dbReference type="ChEBI" id="CHEBI:17865"/>
        <dbReference type="ChEBI" id="CHEBI:29985"/>
        <dbReference type="ChEBI" id="CHEBI:57427"/>
        <dbReference type="EC" id="2.6.1.42"/>
    </reaction>
</comment>
<evidence type="ECO:0000313" key="18">
    <source>
        <dbReference type="Proteomes" id="UP000197003"/>
    </source>
</evidence>
<evidence type="ECO:0000256" key="4">
    <source>
        <dbReference type="ARBA" id="ARBA00004931"/>
    </source>
</evidence>
<dbReference type="InterPro" id="IPR001544">
    <property type="entry name" value="Aminotrans_IV"/>
</dbReference>
<keyword evidence="10 17" id="KW-0808">Transferase</keyword>
<dbReference type="UniPathway" id="UPA00048">
    <property type="reaction ID" value="UER00073"/>
</dbReference>
<evidence type="ECO:0000256" key="2">
    <source>
        <dbReference type="ARBA" id="ARBA00003109"/>
    </source>
</evidence>
<dbReference type="NCBIfam" id="TIGR01123">
    <property type="entry name" value="ilvE_II"/>
    <property type="match status" value="1"/>
</dbReference>
<comment type="pathway">
    <text evidence="4">Amino-acid biosynthesis; L-valine biosynthesis; L-valine from pyruvate: step 4/4.</text>
</comment>
<reference evidence="17 18" key="1">
    <citation type="submission" date="2017-04" db="EMBL/GenBank/DDBJ databases">
        <title>Whole genome sequence of Bdellovibrio bacteriovorus strain SSB218315.</title>
        <authorList>
            <person name="Oyedara O."/>
            <person name="Rodriguez-Perez M.A."/>
        </authorList>
    </citation>
    <scope>NUCLEOTIDE SEQUENCE [LARGE SCALE GENOMIC DNA]</scope>
    <source>
        <strain evidence="17 18">SSB218315</strain>
    </source>
</reference>
<dbReference type="GO" id="GO:0009097">
    <property type="term" value="P:isoleucine biosynthetic process"/>
    <property type="evidence" value="ECO:0007669"/>
    <property type="project" value="UniProtKB-UniPathway"/>
</dbReference>
<organism evidence="17 18">
    <name type="scientific">Bdellovibrio bacteriovorus</name>
    <dbReference type="NCBI Taxonomy" id="959"/>
    <lineage>
        <taxon>Bacteria</taxon>
        <taxon>Pseudomonadati</taxon>
        <taxon>Bdellovibrionota</taxon>
        <taxon>Bdellovibrionia</taxon>
        <taxon>Bdellovibrionales</taxon>
        <taxon>Pseudobdellovibrionaceae</taxon>
        <taxon>Bdellovibrio</taxon>
    </lineage>
</organism>
<keyword evidence="12" id="KW-0100">Branched-chain amino acid biosynthesis</keyword>
<dbReference type="UniPathway" id="UPA00047">
    <property type="reaction ID" value="UER00058"/>
</dbReference>
<dbReference type="GO" id="GO:0009098">
    <property type="term" value="P:L-leucine biosynthetic process"/>
    <property type="evidence" value="ECO:0007669"/>
    <property type="project" value="UniProtKB-UniPathway"/>
</dbReference>
<evidence type="ECO:0000256" key="13">
    <source>
        <dbReference type="ARBA" id="ARBA00048212"/>
    </source>
</evidence>
<dbReference type="PANTHER" id="PTHR11825:SF44">
    <property type="entry name" value="BRANCHED-CHAIN-AMINO-ACID AMINOTRANSFERASE"/>
    <property type="match status" value="1"/>
</dbReference>
<comment type="pathway">
    <text evidence="5">Amino-acid biosynthesis; L-leucine biosynthesis; L-leucine from 3-methyl-2-oxobutanoate: step 4/4.</text>
</comment>
<evidence type="ECO:0000256" key="6">
    <source>
        <dbReference type="ARBA" id="ARBA00009320"/>
    </source>
</evidence>
<dbReference type="Gene3D" id="3.30.470.10">
    <property type="match status" value="1"/>
</dbReference>
<dbReference type="CDD" id="cd01557">
    <property type="entry name" value="BCAT_beta_family"/>
    <property type="match status" value="1"/>
</dbReference>